<evidence type="ECO:0000313" key="6">
    <source>
        <dbReference type="Proteomes" id="UP000251647"/>
    </source>
</evidence>
<proteinExistence type="inferred from homology"/>
<keyword evidence="2" id="KW-0547">Nucleotide-binding</keyword>
<sequence>MFKLKSFREGIHGMSDLLNWAALVSDGTILNKDGAFSAGFLYQGIDVSSSSNTDRNDICMRVNNALRELGSGWMVQVDAIRTKSEAYVDKNSSYFTHPLLQLIDDSRRLYFESQGNKFTSTYILIVTYMPPSRRASKLADLVFEKGEKSKQINFAQRNLDRFNSAVDTLATRLESACHIERLRAYFDDTCQVWCDSFLSYLSYTVTGNWHPIALPPCPMALDSFIGSVDFLPGFTPRVDKEFISVITIDGFPSVAHPQYLAALDDLSIPYRWSTRFIFFDDFEAQKLLKTERKKWEQKVISFKDKLLNVADPKIDQAAASMVAQYQLAETAINKGESAYGQYSSTIILRHTDIDELNEQTEYVDKCIRYISGMHCRVETVNATDAFIGTLPSDSVANIRKPLLSVDNLVHLMPLNFIWTGNEFCPCPFYPSKSPPLLVASAQGSSVFRLNLHVDDLGHTLIFGPTGAGKSTLLATLAAQMNRYENAAIYAFDVGMSMYALSQCGGRHYDIGNDTSQFAPLSNLDTDFSWCNNFIEQLLVLQGLVIKPTHRTAIYNALMAMKGSNIKTLSEFRTQCQNEDVKSHIEYYTINGNGGDLLDGESDEFSLSSLSVFEIKSLMDRGDTDCAPVLSYIFRQIELRLKGEPAFILIDEGWISLKNEKFKNMLKDWLLTLRKLNCVVIFSTQLLSAAIESGILDVLMESCPTKIFLPNSEALNIKHTYKTFGLSNAQIKLIKEGTKKRDYYVVQGSSSRLIDLSLDDIAISVVGSSDKKSLLRIKELVKEHNENWYLYWLKEKGLDFA</sequence>
<accession>A0A2T3QCS7</accession>
<protein>
    <submittedName>
        <fullName evidence="5">Type IV secretion system protein virB4</fullName>
    </submittedName>
</protein>
<gene>
    <name evidence="5" type="primary">virB4</name>
    <name evidence="5" type="ORF">NCTC11647_02655</name>
</gene>
<evidence type="ECO:0000259" key="4">
    <source>
        <dbReference type="SMART" id="SM00382"/>
    </source>
</evidence>
<comment type="similarity">
    <text evidence="1">Belongs to the TrbE/VirB4 family.</text>
</comment>
<evidence type="ECO:0000256" key="3">
    <source>
        <dbReference type="ARBA" id="ARBA00022840"/>
    </source>
</evidence>
<dbReference type="CDD" id="cd00267">
    <property type="entry name" value="ABC_ATPase"/>
    <property type="match status" value="1"/>
</dbReference>
<dbReference type="InterPro" id="IPR018145">
    <property type="entry name" value="CagE_TrbE_VirB_cntrl_dom"/>
</dbReference>
<dbReference type="Gene3D" id="3.40.50.300">
    <property type="entry name" value="P-loop containing nucleotide triphosphate hydrolases"/>
    <property type="match status" value="2"/>
</dbReference>
<reference evidence="5 6" key="1">
    <citation type="submission" date="2018-06" db="EMBL/GenBank/DDBJ databases">
        <authorList>
            <consortium name="Pathogen Informatics"/>
            <person name="Doyle S."/>
        </authorList>
    </citation>
    <scope>NUCLEOTIDE SEQUENCE [LARGE SCALE GENOMIC DNA]</scope>
    <source>
        <strain evidence="5 6">NCTC11647</strain>
    </source>
</reference>
<dbReference type="PANTHER" id="PTHR30121:SF12">
    <property type="entry name" value="TYPE IV SECRETION SYSTEM PROTEIN CAGE"/>
    <property type="match status" value="1"/>
</dbReference>
<dbReference type="OrthoDB" id="9816422at2"/>
<evidence type="ECO:0000256" key="2">
    <source>
        <dbReference type="ARBA" id="ARBA00022741"/>
    </source>
</evidence>
<dbReference type="EMBL" id="UATL01000002">
    <property type="protein sequence ID" value="SPY43740.1"/>
    <property type="molecule type" value="Genomic_DNA"/>
</dbReference>
<dbReference type="RefSeq" id="WP_005307161.1">
    <property type="nucleotide sequence ID" value="NZ_PYOG01000028.1"/>
</dbReference>
<dbReference type="Proteomes" id="UP000251647">
    <property type="component" value="Unassembled WGS sequence"/>
</dbReference>
<feature type="domain" description="AAA+ ATPase" evidence="4">
    <location>
        <begin position="455"/>
        <end position="700"/>
    </location>
</feature>
<keyword evidence="3" id="KW-0067">ATP-binding</keyword>
<dbReference type="InterPro" id="IPR051162">
    <property type="entry name" value="T4SS_component"/>
</dbReference>
<dbReference type="PANTHER" id="PTHR30121">
    <property type="entry name" value="UNCHARACTERIZED PROTEIN YJGR-RELATED"/>
    <property type="match status" value="1"/>
</dbReference>
<dbReference type="SMART" id="SM00382">
    <property type="entry name" value="AAA"/>
    <property type="match status" value="1"/>
</dbReference>
<dbReference type="SUPFAM" id="SSF52540">
    <property type="entry name" value="P-loop containing nucleoside triphosphate hydrolases"/>
    <property type="match status" value="1"/>
</dbReference>
<dbReference type="AlphaFoldDB" id="A0A2T3QCS7"/>
<name>A0A2T3QCS7_PHODM</name>
<dbReference type="GO" id="GO:0005524">
    <property type="term" value="F:ATP binding"/>
    <property type="evidence" value="ECO:0007669"/>
    <property type="project" value="UniProtKB-KW"/>
</dbReference>
<dbReference type="InterPro" id="IPR027417">
    <property type="entry name" value="P-loop_NTPase"/>
</dbReference>
<evidence type="ECO:0000313" key="5">
    <source>
        <dbReference type="EMBL" id="SPY43740.1"/>
    </source>
</evidence>
<dbReference type="Pfam" id="PF03135">
    <property type="entry name" value="CagE_TrbE_VirB"/>
    <property type="match status" value="1"/>
</dbReference>
<evidence type="ECO:0000256" key="1">
    <source>
        <dbReference type="ARBA" id="ARBA00006512"/>
    </source>
</evidence>
<organism evidence="5 6">
    <name type="scientific">Photobacterium damselae</name>
    <dbReference type="NCBI Taxonomy" id="38293"/>
    <lineage>
        <taxon>Bacteria</taxon>
        <taxon>Pseudomonadati</taxon>
        <taxon>Pseudomonadota</taxon>
        <taxon>Gammaproteobacteria</taxon>
        <taxon>Vibrionales</taxon>
        <taxon>Vibrionaceae</taxon>
        <taxon>Photobacterium</taxon>
    </lineage>
</organism>
<dbReference type="InterPro" id="IPR003593">
    <property type="entry name" value="AAA+_ATPase"/>
</dbReference>